<dbReference type="InterPro" id="IPR029154">
    <property type="entry name" value="HIBADH-like_NADP-bd"/>
</dbReference>
<dbReference type="SUPFAM" id="SSF48179">
    <property type="entry name" value="6-phosphogluconate dehydrogenase C-terminal domain-like"/>
    <property type="match status" value="1"/>
</dbReference>
<name>A0A9W7YJ01_9FUNG</name>
<dbReference type="InterPro" id="IPR036291">
    <property type="entry name" value="NAD(P)-bd_dom_sf"/>
</dbReference>
<evidence type="ECO:0000256" key="7">
    <source>
        <dbReference type="ARBA" id="ARBA00049197"/>
    </source>
</evidence>
<dbReference type="EC" id="1.1.1.31" evidence="3 8"/>
<evidence type="ECO:0000256" key="3">
    <source>
        <dbReference type="ARBA" id="ARBA00012991"/>
    </source>
</evidence>
<dbReference type="Pfam" id="PF03446">
    <property type="entry name" value="NAD_binding_2"/>
    <property type="match status" value="1"/>
</dbReference>
<evidence type="ECO:0000256" key="8">
    <source>
        <dbReference type="RuleBase" id="RU910714"/>
    </source>
</evidence>
<dbReference type="InterPro" id="IPR011548">
    <property type="entry name" value="HIBADH"/>
</dbReference>
<evidence type="ECO:0000313" key="12">
    <source>
        <dbReference type="Proteomes" id="UP001143981"/>
    </source>
</evidence>
<dbReference type="Gene3D" id="3.40.50.720">
    <property type="entry name" value="NAD(P)-binding Rossmann-like Domain"/>
    <property type="match status" value="1"/>
</dbReference>
<proteinExistence type="inferred from homology"/>
<dbReference type="GO" id="GO:0050661">
    <property type="term" value="F:NADP binding"/>
    <property type="evidence" value="ECO:0007669"/>
    <property type="project" value="InterPro"/>
</dbReference>
<dbReference type="Pfam" id="PF14833">
    <property type="entry name" value="NAD_binding_11"/>
    <property type="match status" value="1"/>
</dbReference>
<dbReference type="GO" id="GO:0006574">
    <property type="term" value="P:L-valine catabolic process"/>
    <property type="evidence" value="ECO:0007669"/>
    <property type="project" value="TreeGrafter"/>
</dbReference>
<dbReference type="SUPFAM" id="SSF51735">
    <property type="entry name" value="NAD(P)-binding Rossmann-fold domains"/>
    <property type="match status" value="1"/>
</dbReference>
<dbReference type="FunFam" id="1.10.1040.10:FF:000006">
    <property type="entry name" value="3-hydroxyisobutyrate dehydrogenase"/>
    <property type="match status" value="1"/>
</dbReference>
<sequence length="410" mass="42840">MERLTDRWKQIQQSSLGGLEPTVDGDALGRSLAEFEACLNEIYGLWRAGGEHGKDAAAIVDGLEKELQLKHLAALLRDGSLPGPQLELNIALWRAQPYLSSVPPAGDAIGFIGLGQMGHHMAKHLQSKSSVPFIVYDKSDEAVSRFCAEAGAAVETAASPAELASRSSVIVTVLPESAHVQDVYSGSRGILEGIRKGALCIDSSTIDTSVSTDVSQRVIAAGARAVDAPISGGIMGAQAATLTFMVGSQNADDFERAKAHLGKMGANVVRCGGLGAGQAAKICNNLLLAISMVGTAEAMNLGVRLGLDPAVLASIINTSSGRCWSSDTANPVPAVIPTAPSSRGYSGGFKTRLMLKDLGLVANAAKDSKTPLMLGALAENIYRHMSRSPEMADQDFSVVYKWLSGGPDAK</sequence>
<dbReference type="PANTHER" id="PTHR22981:SF7">
    <property type="entry name" value="3-HYDROXYISOBUTYRATE DEHYDROGENASE, MITOCHONDRIAL"/>
    <property type="match status" value="1"/>
</dbReference>
<keyword evidence="12" id="KW-1185">Reference proteome</keyword>
<comment type="similarity">
    <text evidence="2">Belongs to the HIBADH-related family. 3-hydroxyisobutyrate dehydrogenase subfamily.</text>
</comment>
<feature type="domain" description="3-hydroxyisobutyrate dehydrogenase-like NAD-binding" evidence="10">
    <location>
        <begin position="275"/>
        <end position="403"/>
    </location>
</feature>
<feature type="domain" description="6-phosphogluconate dehydrogenase NADP-binding" evidence="9">
    <location>
        <begin position="109"/>
        <end position="272"/>
    </location>
</feature>
<keyword evidence="5 8" id="KW-0560">Oxidoreductase</keyword>
<keyword evidence="4 8" id="KW-0101">Branched-chain amino acid catabolism</keyword>
<dbReference type="GO" id="GO:0008442">
    <property type="term" value="F:3-hydroxyisobutyrate dehydrogenase activity"/>
    <property type="evidence" value="ECO:0007669"/>
    <property type="project" value="UniProtKB-EC"/>
</dbReference>
<comment type="catalytic activity">
    <reaction evidence="7 8">
        <text>3-hydroxy-2-methylpropanoate + NAD(+) = 2-methyl-3-oxopropanoate + NADH + H(+)</text>
        <dbReference type="Rhea" id="RHEA:17681"/>
        <dbReference type="ChEBI" id="CHEBI:11805"/>
        <dbReference type="ChEBI" id="CHEBI:15378"/>
        <dbReference type="ChEBI" id="CHEBI:57540"/>
        <dbReference type="ChEBI" id="CHEBI:57700"/>
        <dbReference type="ChEBI" id="CHEBI:57945"/>
        <dbReference type="EC" id="1.1.1.31"/>
    </reaction>
</comment>
<reference evidence="11" key="1">
    <citation type="submission" date="2022-07" db="EMBL/GenBank/DDBJ databases">
        <title>Phylogenomic reconstructions and comparative analyses of Kickxellomycotina fungi.</title>
        <authorList>
            <person name="Reynolds N.K."/>
            <person name="Stajich J.E."/>
            <person name="Barry K."/>
            <person name="Grigoriev I.V."/>
            <person name="Crous P."/>
            <person name="Smith M.E."/>
        </authorList>
    </citation>
    <scope>NUCLEOTIDE SEQUENCE</scope>
    <source>
        <strain evidence="11">BCRC 34381</strain>
    </source>
</reference>
<evidence type="ECO:0000256" key="2">
    <source>
        <dbReference type="ARBA" id="ARBA00006013"/>
    </source>
</evidence>
<comment type="pathway">
    <text evidence="1 8">Amino-acid degradation; L-valine degradation.</text>
</comment>
<organism evidence="11 12">
    <name type="scientific">Coemansia biformis</name>
    <dbReference type="NCBI Taxonomy" id="1286918"/>
    <lineage>
        <taxon>Eukaryota</taxon>
        <taxon>Fungi</taxon>
        <taxon>Fungi incertae sedis</taxon>
        <taxon>Zoopagomycota</taxon>
        <taxon>Kickxellomycotina</taxon>
        <taxon>Kickxellomycetes</taxon>
        <taxon>Kickxellales</taxon>
        <taxon>Kickxellaceae</taxon>
        <taxon>Coemansia</taxon>
    </lineage>
</organism>
<evidence type="ECO:0000259" key="10">
    <source>
        <dbReference type="Pfam" id="PF14833"/>
    </source>
</evidence>
<protein>
    <recommendedName>
        <fullName evidence="3 8">3-hydroxyisobutyrate dehydrogenase</fullName>
        <shortName evidence="8">HIBADH</shortName>
        <ecNumber evidence="3 8">1.1.1.31</ecNumber>
    </recommendedName>
</protein>
<dbReference type="OrthoDB" id="435038at2759"/>
<dbReference type="NCBIfam" id="TIGR01692">
    <property type="entry name" value="HIBADH"/>
    <property type="match status" value="1"/>
</dbReference>
<dbReference type="InterPro" id="IPR002204">
    <property type="entry name" value="3-OH-isobutyrate_DH-rel_CS"/>
</dbReference>
<dbReference type="EMBL" id="JANBOI010000045">
    <property type="protein sequence ID" value="KAJ1735017.1"/>
    <property type="molecule type" value="Genomic_DNA"/>
</dbReference>
<dbReference type="PANTHER" id="PTHR22981">
    <property type="entry name" value="3-HYDROXYISOBUTYRATE DEHYDROGENASE-RELATED"/>
    <property type="match status" value="1"/>
</dbReference>
<dbReference type="Proteomes" id="UP001143981">
    <property type="component" value="Unassembled WGS sequence"/>
</dbReference>
<accession>A0A9W7YJ01</accession>
<gene>
    <name evidence="11" type="ORF">LPJ61_000770</name>
</gene>
<dbReference type="InterPro" id="IPR008927">
    <property type="entry name" value="6-PGluconate_DH-like_C_sf"/>
</dbReference>
<dbReference type="AlphaFoldDB" id="A0A9W7YJ01"/>
<evidence type="ECO:0000256" key="6">
    <source>
        <dbReference type="ARBA" id="ARBA00023027"/>
    </source>
</evidence>
<dbReference type="PROSITE" id="PS00895">
    <property type="entry name" value="3_HYDROXYISOBUT_DH"/>
    <property type="match status" value="1"/>
</dbReference>
<evidence type="ECO:0000259" key="9">
    <source>
        <dbReference type="Pfam" id="PF03446"/>
    </source>
</evidence>
<evidence type="ECO:0000256" key="1">
    <source>
        <dbReference type="ARBA" id="ARBA00005109"/>
    </source>
</evidence>
<dbReference type="InterPro" id="IPR006115">
    <property type="entry name" value="6PGDH_NADP-bd"/>
</dbReference>
<evidence type="ECO:0000256" key="5">
    <source>
        <dbReference type="ARBA" id="ARBA00023002"/>
    </source>
</evidence>
<dbReference type="Gene3D" id="1.10.1040.10">
    <property type="entry name" value="N-(1-d-carboxylethyl)-l-norvaline Dehydrogenase, domain 2"/>
    <property type="match status" value="1"/>
</dbReference>
<comment type="caution">
    <text evidence="11">The sequence shown here is derived from an EMBL/GenBank/DDBJ whole genome shotgun (WGS) entry which is preliminary data.</text>
</comment>
<dbReference type="GO" id="GO:0005739">
    <property type="term" value="C:mitochondrion"/>
    <property type="evidence" value="ECO:0007669"/>
    <property type="project" value="TreeGrafter"/>
</dbReference>
<dbReference type="GO" id="GO:0051287">
    <property type="term" value="F:NAD binding"/>
    <property type="evidence" value="ECO:0007669"/>
    <property type="project" value="InterPro"/>
</dbReference>
<evidence type="ECO:0000313" key="11">
    <source>
        <dbReference type="EMBL" id="KAJ1735017.1"/>
    </source>
</evidence>
<keyword evidence="6 8" id="KW-0520">NAD</keyword>
<dbReference type="InterPro" id="IPR013328">
    <property type="entry name" value="6PGD_dom2"/>
</dbReference>
<evidence type="ECO:0000256" key="4">
    <source>
        <dbReference type="ARBA" id="ARBA00022456"/>
    </source>
</evidence>